<accession>A0AA96RH39</accession>
<dbReference type="InterPro" id="IPR023801">
    <property type="entry name" value="His_deacetylse_dom"/>
</dbReference>
<dbReference type="AlphaFoldDB" id="A0AA96RH39"/>
<gene>
    <name evidence="6" type="ORF">MJA45_11630</name>
</gene>
<sequence length="393" mass="44721">MKDASVFIYDPEESDYRFNDEHPFNQKRLDLTVDLLNRMGALPEEALRKPITAEAEKLLLVHSEEYIQAVRELSCPSPREPWLSAAERYGLRTEDTPFFPRMHEITSHVVGGSLLAAELVMKGETKHALHLGGGLHHALRNQGAGFCVYNDASIAIAHLKKEYQARVLYIDTDVHHGDGVQWSFYSDPDVCTFSIHETGKYLFPGTGGVPERGEGEGFGFSVNLPVEPYTEDDSWMECFEEVLERTAATFRPDVIVSQHGCDAHAYDPLAHVHCSMRIYKEMPALIHKLAHTWCGGRWIALGGGGYDLWRVVPRAWSLVWLTMTDHPLLKQLEENPKLPLPLEWLDRWQPESPVELPPTWLDPVDCWTPMPRRIDITAKNKVTKELAMLYLNK</sequence>
<dbReference type="GO" id="GO:0040029">
    <property type="term" value="P:epigenetic regulation of gene expression"/>
    <property type="evidence" value="ECO:0007669"/>
    <property type="project" value="TreeGrafter"/>
</dbReference>
<organism evidence="6 7">
    <name type="scientific">Paenibacillus aurantius</name>
    <dbReference type="NCBI Taxonomy" id="2918900"/>
    <lineage>
        <taxon>Bacteria</taxon>
        <taxon>Bacillati</taxon>
        <taxon>Bacillota</taxon>
        <taxon>Bacilli</taxon>
        <taxon>Bacillales</taxon>
        <taxon>Paenibacillaceae</taxon>
        <taxon>Paenibacillus</taxon>
    </lineage>
</organism>
<dbReference type="Pfam" id="PF00850">
    <property type="entry name" value="Hist_deacetyl"/>
    <property type="match status" value="1"/>
</dbReference>
<dbReference type="PANTHER" id="PTHR10625">
    <property type="entry name" value="HISTONE DEACETYLASE HDAC1-RELATED"/>
    <property type="match status" value="1"/>
</dbReference>
<evidence type="ECO:0000256" key="1">
    <source>
        <dbReference type="ARBA" id="ARBA00005101"/>
    </source>
</evidence>
<dbReference type="InterPro" id="IPR000286">
    <property type="entry name" value="HDACs"/>
</dbReference>
<keyword evidence="4" id="KW-0006">Acetoin catabolism</keyword>
<dbReference type="CDD" id="cd09994">
    <property type="entry name" value="HDAC_AcuC_like"/>
    <property type="match status" value="1"/>
</dbReference>
<dbReference type="PRINTS" id="PR01272">
    <property type="entry name" value="ACUCPROTEIN"/>
</dbReference>
<comment type="pathway">
    <text evidence="1">Ketone degradation; acetoin degradation.</text>
</comment>
<dbReference type="PANTHER" id="PTHR10625:SF10">
    <property type="entry name" value="HISTONE DEACETYLASE HDAC1"/>
    <property type="match status" value="1"/>
</dbReference>
<dbReference type="EMBL" id="CP130318">
    <property type="protein sequence ID" value="WNQ13632.1"/>
    <property type="molecule type" value="Genomic_DNA"/>
</dbReference>
<dbReference type="KEGG" id="paun:MJA45_11630"/>
<dbReference type="Gene3D" id="3.40.800.20">
    <property type="entry name" value="Histone deacetylase domain"/>
    <property type="match status" value="1"/>
</dbReference>
<dbReference type="PRINTS" id="PR01270">
    <property type="entry name" value="HDASUPER"/>
</dbReference>
<evidence type="ECO:0000313" key="7">
    <source>
        <dbReference type="Proteomes" id="UP001305702"/>
    </source>
</evidence>
<name>A0AA96RH39_9BACL</name>
<protein>
    <recommendedName>
        <fullName evidence="3">Acetoin utilization protein AcuC</fullName>
    </recommendedName>
</protein>
<dbReference type="Proteomes" id="UP001305702">
    <property type="component" value="Chromosome"/>
</dbReference>
<keyword evidence="7" id="KW-1185">Reference proteome</keyword>
<evidence type="ECO:0000256" key="2">
    <source>
        <dbReference type="ARBA" id="ARBA00005947"/>
    </source>
</evidence>
<dbReference type="InterPro" id="IPR037138">
    <property type="entry name" value="His_deacetylse_dom_sf"/>
</dbReference>
<evidence type="ECO:0000313" key="6">
    <source>
        <dbReference type="EMBL" id="WNQ13632.1"/>
    </source>
</evidence>
<dbReference type="InterPro" id="IPR003085">
    <property type="entry name" value="AcuC"/>
</dbReference>
<evidence type="ECO:0000256" key="3">
    <source>
        <dbReference type="ARBA" id="ARBA00020218"/>
    </source>
</evidence>
<dbReference type="GO" id="GO:0045150">
    <property type="term" value="P:acetoin catabolic process"/>
    <property type="evidence" value="ECO:0007669"/>
    <property type="project" value="UniProtKB-KW"/>
</dbReference>
<dbReference type="GO" id="GO:0004407">
    <property type="term" value="F:histone deacetylase activity"/>
    <property type="evidence" value="ECO:0007669"/>
    <property type="project" value="TreeGrafter"/>
</dbReference>
<dbReference type="SUPFAM" id="SSF52768">
    <property type="entry name" value="Arginase/deacetylase"/>
    <property type="match status" value="1"/>
</dbReference>
<dbReference type="InterPro" id="IPR023696">
    <property type="entry name" value="Ureohydrolase_dom_sf"/>
</dbReference>
<feature type="domain" description="Histone deacetylase" evidence="5">
    <location>
        <begin position="22"/>
        <end position="321"/>
    </location>
</feature>
<evidence type="ECO:0000259" key="5">
    <source>
        <dbReference type="Pfam" id="PF00850"/>
    </source>
</evidence>
<dbReference type="RefSeq" id="WP_315607415.1">
    <property type="nucleotide sequence ID" value="NZ_CP130318.1"/>
</dbReference>
<comment type="similarity">
    <text evidence="2">Belongs to the histone deacetylase family.</text>
</comment>
<proteinExistence type="inferred from homology"/>
<reference evidence="6 7" key="1">
    <citation type="submission" date="2022-02" db="EMBL/GenBank/DDBJ databases">
        <title>Paenibacillus sp. MBLB1776 Whole Genome Shotgun Sequencing.</title>
        <authorList>
            <person name="Hwang C.Y."/>
            <person name="Cho E.-S."/>
            <person name="Seo M.-J."/>
        </authorList>
    </citation>
    <scope>NUCLEOTIDE SEQUENCE [LARGE SCALE GENOMIC DNA]</scope>
    <source>
        <strain evidence="6 7">MBLB1776</strain>
    </source>
</reference>
<evidence type="ECO:0000256" key="4">
    <source>
        <dbReference type="ARBA" id="ARBA00022627"/>
    </source>
</evidence>